<gene>
    <name evidence="10" type="ORF">BJ875DRAFT_414121</name>
</gene>
<dbReference type="Pfam" id="PF01328">
    <property type="entry name" value="Peroxidase_2"/>
    <property type="match status" value="1"/>
</dbReference>
<proteinExistence type="inferred from homology"/>
<evidence type="ECO:0000256" key="8">
    <source>
        <dbReference type="SAM" id="SignalP"/>
    </source>
</evidence>
<keyword evidence="11" id="KW-1185">Reference proteome</keyword>
<evidence type="ECO:0000313" key="11">
    <source>
        <dbReference type="Proteomes" id="UP000824998"/>
    </source>
</evidence>
<sequence length="429" mass="46337">MKYSTAILSALALCISEVVAYPSAAFEYAAKAERDASTQESLEAAMRKHQNKGRAVGFDPTAQYVSNQGKYAFKAPNLAGGDQRGPCPGLNAMANHGYLPSNGVATIQQFIDSTLKVFGMGKDLGGFLSIYGALIDGDGTKWSIGGPTPYVPGLLGLLGTPQGISGSHNKYEGDASPTRPDLYQYGNDYKVIVPQFKQLYDMQPNAATANYDLDVLTDFRASRFQQSIDNNPYFFNGPFSGVLVQPAAYTFIFRFMGNKSAEYPEGRLNQEVLKSFFSITGDSNNLKWTEGNEKIPNNWYKRAIGDEYTIPFFLTDVLAAAAQHPEFLSIGGNTGTTNSFTGVDITDLTDGVFNGATLLKGNNLACFVFQNLQNAVPDLIKGLFLNPSGPLGQLTSAISSVTAPFVCPNLAKFDRSQFDKFPGSKGFVA</sequence>
<dbReference type="PANTHER" id="PTHR33577">
    <property type="entry name" value="STERIGMATOCYSTIN BIOSYNTHESIS PEROXIDASE STCC-RELATED"/>
    <property type="match status" value="1"/>
</dbReference>
<dbReference type="Gene3D" id="1.10.489.10">
    <property type="entry name" value="Chloroperoxidase-like"/>
    <property type="match status" value="1"/>
</dbReference>
<evidence type="ECO:0000256" key="4">
    <source>
        <dbReference type="ARBA" id="ARBA00022723"/>
    </source>
</evidence>
<evidence type="ECO:0000256" key="7">
    <source>
        <dbReference type="ARBA" id="ARBA00025795"/>
    </source>
</evidence>
<dbReference type="SUPFAM" id="SSF47571">
    <property type="entry name" value="Cloroperoxidase"/>
    <property type="match status" value="1"/>
</dbReference>
<keyword evidence="5" id="KW-0560">Oxidoreductase</keyword>
<keyword evidence="3" id="KW-0349">Heme</keyword>
<keyword evidence="2" id="KW-0575">Peroxidase</keyword>
<dbReference type="InterPro" id="IPR036851">
    <property type="entry name" value="Chloroperoxidase-like_sf"/>
</dbReference>
<keyword evidence="6" id="KW-0408">Iron</keyword>
<protein>
    <submittedName>
        <fullName evidence="10">Chloroperoxidase</fullName>
    </submittedName>
</protein>
<keyword evidence="4" id="KW-0479">Metal-binding</keyword>
<feature type="signal peptide" evidence="8">
    <location>
        <begin position="1"/>
        <end position="20"/>
    </location>
</feature>
<evidence type="ECO:0000256" key="2">
    <source>
        <dbReference type="ARBA" id="ARBA00022559"/>
    </source>
</evidence>
<evidence type="ECO:0000313" key="10">
    <source>
        <dbReference type="EMBL" id="KAG9239473.1"/>
    </source>
</evidence>
<evidence type="ECO:0000256" key="5">
    <source>
        <dbReference type="ARBA" id="ARBA00023002"/>
    </source>
</evidence>
<feature type="domain" description="Heme haloperoxidase family profile" evidence="9">
    <location>
        <begin position="69"/>
        <end position="319"/>
    </location>
</feature>
<reference evidence="10" key="1">
    <citation type="journal article" date="2021" name="IMA Fungus">
        <title>Genomic characterization of three marine fungi, including Emericellopsis atlantica sp. nov. with signatures of a generalist lifestyle and marine biomass degradation.</title>
        <authorList>
            <person name="Hagestad O.C."/>
            <person name="Hou L."/>
            <person name="Andersen J.H."/>
            <person name="Hansen E.H."/>
            <person name="Altermark B."/>
            <person name="Li C."/>
            <person name="Kuhnert E."/>
            <person name="Cox R.J."/>
            <person name="Crous P.W."/>
            <person name="Spatafora J.W."/>
            <person name="Lail K."/>
            <person name="Amirebrahimi M."/>
            <person name="Lipzen A."/>
            <person name="Pangilinan J."/>
            <person name="Andreopoulos W."/>
            <person name="Hayes R.D."/>
            <person name="Ng V."/>
            <person name="Grigoriev I.V."/>
            <person name="Jackson S.A."/>
            <person name="Sutton T.D.S."/>
            <person name="Dobson A.D.W."/>
            <person name="Rama T."/>
        </authorList>
    </citation>
    <scope>NUCLEOTIDE SEQUENCE</scope>
    <source>
        <strain evidence="10">TRa018bII</strain>
    </source>
</reference>
<evidence type="ECO:0000256" key="1">
    <source>
        <dbReference type="ARBA" id="ARBA00001970"/>
    </source>
</evidence>
<dbReference type="PROSITE" id="PS51405">
    <property type="entry name" value="HEME_HALOPEROXIDASE"/>
    <property type="match status" value="1"/>
</dbReference>
<feature type="chain" id="PRO_5040225088" evidence="8">
    <location>
        <begin position="21"/>
        <end position="429"/>
    </location>
</feature>
<name>A0A9P8CA34_9HELO</name>
<dbReference type="GO" id="GO:0046872">
    <property type="term" value="F:metal ion binding"/>
    <property type="evidence" value="ECO:0007669"/>
    <property type="project" value="UniProtKB-KW"/>
</dbReference>
<dbReference type="PANTHER" id="PTHR33577:SF1">
    <property type="entry name" value="HEME HALOPEROXIDASE FAMILY PROFILE DOMAIN-CONTAINING PROTEIN"/>
    <property type="match status" value="1"/>
</dbReference>
<evidence type="ECO:0000259" key="9">
    <source>
        <dbReference type="PROSITE" id="PS51405"/>
    </source>
</evidence>
<evidence type="ECO:0000256" key="3">
    <source>
        <dbReference type="ARBA" id="ARBA00022617"/>
    </source>
</evidence>
<accession>A0A9P8CA34</accession>
<dbReference type="EMBL" id="MU251358">
    <property type="protein sequence ID" value="KAG9239473.1"/>
    <property type="molecule type" value="Genomic_DNA"/>
</dbReference>
<dbReference type="OrthoDB" id="407298at2759"/>
<evidence type="ECO:0000256" key="6">
    <source>
        <dbReference type="ARBA" id="ARBA00023004"/>
    </source>
</evidence>
<keyword evidence="8" id="KW-0732">Signal</keyword>
<comment type="caution">
    <text evidence="10">The sequence shown here is derived from an EMBL/GenBank/DDBJ whole genome shotgun (WGS) entry which is preliminary data.</text>
</comment>
<dbReference type="Proteomes" id="UP000824998">
    <property type="component" value="Unassembled WGS sequence"/>
</dbReference>
<dbReference type="AlphaFoldDB" id="A0A9P8CA34"/>
<dbReference type="GO" id="GO:0004601">
    <property type="term" value="F:peroxidase activity"/>
    <property type="evidence" value="ECO:0007669"/>
    <property type="project" value="UniProtKB-KW"/>
</dbReference>
<comment type="cofactor">
    <cofactor evidence="1">
        <name>heme b</name>
        <dbReference type="ChEBI" id="CHEBI:60344"/>
    </cofactor>
</comment>
<comment type="similarity">
    <text evidence="7">Belongs to the chloroperoxidase family.</text>
</comment>
<organism evidence="10 11">
    <name type="scientific">Amylocarpus encephaloides</name>
    <dbReference type="NCBI Taxonomy" id="45428"/>
    <lineage>
        <taxon>Eukaryota</taxon>
        <taxon>Fungi</taxon>
        <taxon>Dikarya</taxon>
        <taxon>Ascomycota</taxon>
        <taxon>Pezizomycotina</taxon>
        <taxon>Leotiomycetes</taxon>
        <taxon>Helotiales</taxon>
        <taxon>Helotiales incertae sedis</taxon>
        <taxon>Amylocarpus</taxon>
    </lineage>
</organism>
<dbReference type="InterPro" id="IPR000028">
    <property type="entry name" value="Chloroperoxidase"/>
</dbReference>